<name>C8PL80_9BACT</name>
<evidence type="ECO:0000313" key="2">
    <source>
        <dbReference type="Proteomes" id="UP000005709"/>
    </source>
</evidence>
<accession>C8PL80</accession>
<comment type="caution">
    <text evidence="1">The sequence shown here is derived from an EMBL/GenBank/DDBJ whole genome shotgun (WGS) entry which is preliminary data.</text>
</comment>
<dbReference type="STRING" id="824.CGRAC_1724"/>
<evidence type="ECO:0008006" key="3">
    <source>
        <dbReference type="Google" id="ProtNLM"/>
    </source>
</evidence>
<gene>
    <name evidence="1" type="ORF">CAMGR0001_2871</name>
</gene>
<protein>
    <recommendedName>
        <fullName evidence="3">AraC family transcriptional regulator</fullName>
    </recommendedName>
</protein>
<evidence type="ECO:0000313" key="1">
    <source>
        <dbReference type="EMBL" id="EEV16495.1"/>
    </source>
</evidence>
<dbReference type="AlphaFoldDB" id="C8PL80"/>
<proteinExistence type="predicted"/>
<keyword evidence="2" id="KW-1185">Reference proteome</keyword>
<sequence length="75" mass="8280">MKILKLSEGFEICGLKTRTNNADEMSGRGVIANLWGEFLKFNASRSSAAKNEIYAAYYDYENGAQGEYSVLIGTC</sequence>
<dbReference type="Proteomes" id="UP000005709">
    <property type="component" value="Unassembled WGS sequence"/>
</dbReference>
<dbReference type="Gene3D" id="3.20.80.10">
    <property type="entry name" value="Regulatory factor, effector binding domain"/>
    <property type="match status" value="1"/>
</dbReference>
<organism evidence="1 2">
    <name type="scientific">Campylobacter gracilis RM3268</name>
    <dbReference type="NCBI Taxonomy" id="553220"/>
    <lineage>
        <taxon>Bacteria</taxon>
        <taxon>Pseudomonadati</taxon>
        <taxon>Campylobacterota</taxon>
        <taxon>Epsilonproteobacteria</taxon>
        <taxon>Campylobacterales</taxon>
        <taxon>Campylobacteraceae</taxon>
        <taxon>Campylobacter</taxon>
    </lineage>
</organism>
<dbReference type="OrthoDB" id="9801008at2"/>
<reference evidence="1 2" key="1">
    <citation type="submission" date="2009-07" db="EMBL/GenBank/DDBJ databases">
        <authorList>
            <person name="Madupu R."/>
            <person name="Sebastian Y."/>
            <person name="Durkin A.S."/>
            <person name="Torralba M."/>
            <person name="Methe B."/>
            <person name="Sutton G.G."/>
            <person name="Strausberg R.L."/>
            <person name="Nelson K.E."/>
        </authorList>
    </citation>
    <scope>NUCLEOTIDE SEQUENCE [LARGE SCALE GENOMIC DNA]</scope>
    <source>
        <strain evidence="1 2">RM3268</strain>
    </source>
</reference>
<dbReference type="RefSeq" id="WP_005873167.1">
    <property type="nucleotide sequence ID" value="NZ_ACYG01000031.1"/>
</dbReference>
<dbReference type="EMBL" id="ACYG01000031">
    <property type="protein sequence ID" value="EEV16495.1"/>
    <property type="molecule type" value="Genomic_DNA"/>
</dbReference>
<dbReference type="InterPro" id="IPR011256">
    <property type="entry name" value="Reg_factor_effector_dom_sf"/>
</dbReference>